<keyword evidence="7" id="KW-1185">Reference proteome</keyword>
<sequence>MWDICPENDLTELCHNCGEKSNGQKKTIQCDVCDRWFHMQCVQEPDPIKSYSCAVCTF</sequence>
<dbReference type="PROSITE" id="PS01359">
    <property type="entry name" value="ZF_PHD_1"/>
    <property type="match status" value="1"/>
</dbReference>
<dbReference type="InterPro" id="IPR019787">
    <property type="entry name" value="Znf_PHD-finger"/>
</dbReference>
<dbReference type="InterPro" id="IPR001965">
    <property type="entry name" value="Znf_PHD"/>
</dbReference>
<evidence type="ECO:0000313" key="6">
    <source>
        <dbReference type="EMBL" id="KAI5627292.1"/>
    </source>
</evidence>
<proteinExistence type="predicted"/>
<keyword evidence="2 4" id="KW-0863">Zinc-finger</keyword>
<reference evidence="6" key="1">
    <citation type="submission" date="2018-07" db="EMBL/GenBank/DDBJ databases">
        <title>Comparative genomics of catfishes provides insights into carnivory and benthic adaptation.</title>
        <authorList>
            <person name="Zhang Y."/>
            <person name="Wang D."/>
            <person name="Peng Z."/>
            <person name="Zheng S."/>
            <person name="Shao F."/>
            <person name="Tao W."/>
        </authorList>
    </citation>
    <scope>NUCLEOTIDE SEQUENCE</scope>
    <source>
        <strain evidence="6">Chongqing</strain>
    </source>
</reference>
<dbReference type="SMART" id="SM00249">
    <property type="entry name" value="PHD"/>
    <property type="match status" value="1"/>
</dbReference>
<accession>A0AAD5B4N8</accession>
<name>A0AAD5B4N8_SILAS</name>
<evidence type="ECO:0000259" key="5">
    <source>
        <dbReference type="PROSITE" id="PS50016"/>
    </source>
</evidence>
<gene>
    <name evidence="6" type="ORF">C0J50_13149</name>
</gene>
<evidence type="ECO:0000256" key="4">
    <source>
        <dbReference type="PROSITE-ProRule" id="PRU00146"/>
    </source>
</evidence>
<comment type="caution">
    <text evidence="6">The sequence shown here is derived from an EMBL/GenBank/DDBJ whole genome shotgun (WGS) entry which is preliminary data.</text>
</comment>
<evidence type="ECO:0000313" key="7">
    <source>
        <dbReference type="Proteomes" id="UP001205998"/>
    </source>
</evidence>
<evidence type="ECO:0000256" key="1">
    <source>
        <dbReference type="ARBA" id="ARBA00022723"/>
    </source>
</evidence>
<keyword evidence="3" id="KW-0862">Zinc</keyword>
<evidence type="ECO:0000256" key="3">
    <source>
        <dbReference type="ARBA" id="ARBA00022833"/>
    </source>
</evidence>
<dbReference type="InterPro" id="IPR019786">
    <property type="entry name" value="Zinc_finger_PHD-type_CS"/>
</dbReference>
<feature type="domain" description="PHD-type" evidence="5">
    <location>
        <begin position="11"/>
        <end position="58"/>
    </location>
</feature>
<dbReference type="AlphaFoldDB" id="A0AAD5B4N8"/>
<dbReference type="EMBL" id="MU551291">
    <property type="protein sequence ID" value="KAI5627292.1"/>
    <property type="molecule type" value="Genomic_DNA"/>
</dbReference>
<evidence type="ECO:0000256" key="2">
    <source>
        <dbReference type="ARBA" id="ARBA00022771"/>
    </source>
</evidence>
<keyword evidence="1" id="KW-0479">Metal-binding</keyword>
<dbReference type="InterPro" id="IPR011011">
    <property type="entry name" value="Znf_FYVE_PHD"/>
</dbReference>
<organism evidence="6 7">
    <name type="scientific">Silurus asotus</name>
    <name type="common">Amur catfish</name>
    <name type="synonym">Parasilurus asotus</name>
    <dbReference type="NCBI Taxonomy" id="30991"/>
    <lineage>
        <taxon>Eukaryota</taxon>
        <taxon>Metazoa</taxon>
        <taxon>Chordata</taxon>
        <taxon>Craniata</taxon>
        <taxon>Vertebrata</taxon>
        <taxon>Euteleostomi</taxon>
        <taxon>Actinopterygii</taxon>
        <taxon>Neopterygii</taxon>
        <taxon>Teleostei</taxon>
        <taxon>Ostariophysi</taxon>
        <taxon>Siluriformes</taxon>
        <taxon>Siluridae</taxon>
        <taxon>Silurus</taxon>
    </lineage>
</organism>
<protein>
    <recommendedName>
        <fullName evidence="5">PHD-type domain-containing protein</fullName>
    </recommendedName>
</protein>
<dbReference type="Proteomes" id="UP001205998">
    <property type="component" value="Unassembled WGS sequence"/>
</dbReference>
<dbReference type="Pfam" id="PF00628">
    <property type="entry name" value="PHD"/>
    <property type="match status" value="1"/>
</dbReference>
<dbReference type="InterPro" id="IPR013083">
    <property type="entry name" value="Znf_RING/FYVE/PHD"/>
</dbReference>
<dbReference type="PROSITE" id="PS50016">
    <property type="entry name" value="ZF_PHD_2"/>
    <property type="match status" value="1"/>
</dbReference>
<dbReference type="Gene3D" id="3.30.40.10">
    <property type="entry name" value="Zinc/RING finger domain, C3HC4 (zinc finger)"/>
    <property type="match status" value="1"/>
</dbReference>
<dbReference type="SUPFAM" id="SSF57903">
    <property type="entry name" value="FYVE/PHD zinc finger"/>
    <property type="match status" value="1"/>
</dbReference>
<dbReference type="GO" id="GO:0008270">
    <property type="term" value="F:zinc ion binding"/>
    <property type="evidence" value="ECO:0007669"/>
    <property type="project" value="UniProtKB-KW"/>
</dbReference>